<accession>A0AAI9TFI5</accession>
<dbReference type="EMBL" id="LACB01000221">
    <property type="protein sequence ID" value="KAJ9486212.1"/>
    <property type="molecule type" value="Genomic_DNA"/>
</dbReference>
<comment type="caution">
    <text evidence="1">The sequence shown here is derived from an EMBL/GenBank/DDBJ whole genome shotgun (WGS) entry which is preliminary data.</text>
</comment>
<evidence type="ECO:0000313" key="1">
    <source>
        <dbReference type="EMBL" id="KAJ9486212.1"/>
    </source>
</evidence>
<dbReference type="Proteomes" id="UP001227192">
    <property type="component" value="Unassembled WGS sequence"/>
</dbReference>
<organism evidence="1 2">
    <name type="scientific">Penicillium thymicola</name>
    <dbReference type="NCBI Taxonomy" id="293382"/>
    <lineage>
        <taxon>Eukaryota</taxon>
        <taxon>Fungi</taxon>
        <taxon>Dikarya</taxon>
        <taxon>Ascomycota</taxon>
        <taxon>Pezizomycotina</taxon>
        <taxon>Eurotiomycetes</taxon>
        <taxon>Eurotiomycetidae</taxon>
        <taxon>Eurotiales</taxon>
        <taxon>Aspergillaceae</taxon>
        <taxon>Penicillium</taxon>
    </lineage>
</organism>
<dbReference type="AlphaFoldDB" id="A0AAI9TFI5"/>
<keyword evidence="2" id="KW-1185">Reference proteome</keyword>
<evidence type="ECO:0000313" key="2">
    <source>
        <dbReference type="Proteomes" id="UP001227192"/>
    </source>
</evidence>
<name>A0AAI9TFI5_PENTH</name>
<reference evidence="1" key="1">
    <citation type="submission" date="2015-06" db="EMBL/GenBank/DDBJ databases">
        <authorList>
            <person name="Nguyen H."/>
        </authorList>
    </citation>
    <scope>NUCLEOTIDE SEQUENCE</scope>
    <source>
        <strain evidence="1">DAOM 180753</strain>
    </source>
</reference>
<gene>
    <name evidence="1" type="ORF">VN97_g7136</name>
</gene>
<reference evidence="1" key="2">
    <citation type="journal article" date="2016" name="Fungal Biol.">
        <title>Ochratoxin A production by Penicillium thymicola.</title>
        <authorList>
            <person name="Nguyen H.D.T."/>
            <person name="McMullin D.R."/>
            <person name="Ponomareva E."/>
            <person name="Riley R."/>
            <person name="Pomraning K.R."/>
            <person name="Baker S.E."/>
            <person name="Seifert K.A."/>
        </authorList>
    </citation>
    <scope>NUCLEOTIDE SEQUENCE</scope>
    <source>
        <strain evidence="1">DAOM 180753</strain>
    </source>
</reference>
<proteinExistence type="predicted"/>
<sequence>MRRNADPLYWAIIANSRPSSQQPTHLPCFDSSDLSFREFVSTAVFIKMSFPTDVAEFDSDPRISFSKLDNSFLLETSDGREFLWNSILKRWVESVCNERIRMLTLCVGPSTMLADNLRC</sequence>
<protein>
    <submittedName>
        <fullName evidence="1">Uncharacterized protein</fullName>
    </submittedName>
</protein>